<reference evidence="12" key="1">
    <citation type="journal article" date="2019" name="Int. J. Syst. Evol. Microbiol.">
        <title>The Global Catalogue of Microorganisms (GCM) 10K type strain sequencing project: providing services to taxonomists for standard genome sequencing and annotation.</title>
        <authorList>
            <consortium name="The Broad Institute Genomics Platform"/>
            <consortium name="The Broad Institute Genome Sequencing Center for Infectious Disease"/>
            <person name="Wu L."/>
            <person name="Ma J."/>
        </authorList>
    </citation>
    <scope>NUCLEOTIDE SEQUENCE [LARGE SCALE GENOMIC DNA]</scope>
    <source>
        <strain evidence="12">CGMCC 1.12606</strain>
    </source>
</reference>
<accession>A0ABQ1QW57</accession>
<comment type="caution">
    <text evidence="11">The sequence shown here is derived from an EMBL/GenBank/DDBJ whole genome shotgun (WGS) entry which is preliminary data.</text>
</comment>
<dbReference type="Gene3D" id="3.40.630.10">
    <property type="entry name" value="Zn peptidases"/>
    <property type="match status" value="1"/>
</dbReference>
<evidence type="ECO:0000313" key="11">
    <source>
        <dbReference type="EMBL" id="GGD48022.1"/>
    </source>
</evidence>
<feature type="domain" description="Peptidase M28" evidence="10">
    <location>
        <begin position="100"/>
        <end position="289"/>
    </location>
</feature>
<keyword evidence="12" id="KW-1185">Reference proteome</keyword>
<evidence type="ECO:0000256" key="3">
    <source>
        <dbReference type="ARBA" id="ARBA00010918"/>
    </source>
</evidence>
<feature type="transmembrane region" description="Helical" evidence="9">
    <location>
        <begin position="534"/>
        <end position="553"/>
    </location>
</feature>
<dbReference type="GO" id="GO:0004177">
    <property type="term" value="F:aminopeptidase activity"/>
    <property type="evidence" value="ECO:0007669"/>
    <property type="project" value="UniProtKB-KW"/>
</dbReference>
<keyword evidence="7" id="KW-0325">Glycoprotein</keyword>
<keyword evidence="11" id="KW-0031">Aminopeptidase</keyword>
<gene>
    <name evidence="11" type="ORF">GCM10011361_13500</name>
</gene>
<feature type="transmembrane region" description="Helical" evidence="9">
    <location>
        <begin position="479"/>
        <end position="501"/>
    </location>
</feature>
<evidence type="ECO:0000313" key="12">
    <source>
        <dbReference type="Proteomes" id="UP000625780"/>
    </source>
</evidence>
<feature type="transmembrane region" description="Helical" evidence="9">
    <location>
        <begin position="403"/>
        <end position="420"/>
    </location>
</feature>
<sequence>MKNTRLWITLPLLVLAVYWSFHSLTPSGSNKDIEKTYGFSTDRALEHVKEISRKPHAVGFPAHAEVRDYLVQALEEMGLEVSLQEGYTAGDWGNFSKATNIVSRIKGSGEGKALLLLSHYDSNPHSSLGASDAGSGVATILEGVRAFLSENKNPKNDIIILISDAEELGLNGADLFANRHPWTSDVGLILNFEARGSGGPSYMFMETNRGNEKLIESFISADPKYPVSNSLAYSIYKLLPNDTDLTVFREDRDIEGFNFAFIDDHFDYHSVRDSYERLDRNSLTHQGSYLMPLLHYFSEADLGQMKSLNDHVYFNIPVFKMVSYPFDWIWPMWYLALAILGGLLVFGFRNQVLKIKGVLLGFVPLLITLLINGVIGYFAWTVITAVYPQYTDILHGFPYNGHIYILALVFLSLAVSFWAYRPFTTISLPELLIGPLFIWLAICWGVAEYLPGASFFIIPVFALLASLLLLLYQKEPDPLLLLFLGLPAVFIYAPFASMFPVALGMKMVITTTLITTLCFVLLLPLAARYKYKKTLGIIAFEGFVICLIVAHFHSDFTRERAKPTSLVYLLNTDEKQSMWATYENKLSEWTRGIMGNDIREQGSAENNVPGSKYNTRYSYWARTGARDIPGPVVTIEKDTTLGNTRFLEVGIFPQRPVNRLEVFSGDTPILSASVNGVELSPYYLKERRNYRLLTHYISDNDSTYLELSLPKGKELNLTLYEASNDLLKNPSFAIPPRPEENIPMPFVLNDAVITVKSIRH</sequence>
<dbReference type="Pfam" id="PF04389">
    <property type="entry name" value="Peptidase_M28"/>
    <property type="match status" value="1"/>
</dbReference>
<dbReference type="PANTHER" id="PTHR12147:SF58">
    <property type="entry name" value="VACUOLAR MEMBRANE PROTEASE"/>
    <property type="match status" value="1"/>
</dbReference>
<evidence type="ECO:0000259" key="10">
    <source>
        <dbReference type="Pfam" id="PF04389"/>
    </source>
</evidence>
<comment type="function">
    <text evidence="1">May be involved in vacuolar sorting and osmoregulation.</text>
</comment>
<comment type="subcellular location">
    <subcellularLocation>
        <location evidence="2">Vacuole membrane</location>
        <topology evidence="2">Multi-pass membrane protein</topology>
    </subcellularLocation>
</comment>
<dbReference type="SUPFAM" id="SSF53187">
    <property type="entry name" value="Zn-dependent exopeptidases"/>
    <property type="match status" value="1"/>
</dbReference>
<evidence type="ECO:0000256" key="8">
    <source>
        <dbReference type="ARBA" id="ARBA00031512"/>
    </source>
</evidence>
<evidence type="ECO:0000256" key="9">
    <source>
        <dbReference type="SAM" id="Phobius"/>
    </source>
</evidence>
<evidence type="ECO:0000256" key="4">
    <source>
        <dbReference type="ARBA" id="ARBA00017435"/>
    </source>
</evidence>
<keyword evidence="11" id="KW-0645">Protease</keyword>
<protein>
    <recommendedName>
        <fullName evidence="4">Vacuolar membrane protease</fullName>
    </recommendedName>
    <alternativeName>
        <fullName evidence="8">FXNA-related family protease 1</fullName>
    </alternativeName>
</protein>
<dbReference type="EMBL" id="BMFH01000001">
    <property type="protein sequence ID" value="GGD48022.1"/>
    <property type="molecule type" value="Genomic_DNA"/>
</dbReference>
<dbReference type="PANTHER" id="PTHR12147">
    <property type="entry name" value="METALLOPEPTIDASE M28 FAMILY MEMBER"/>
    <property type="match status" value="1"/>
</dbReference>
<evidence type="ECO:0000256" key="7">
    <source>
        <dbReference type="ARBA" id="ARBA00023180"/>
    </source>
</evidence>
<keyword evidence="5" id="KW-0926">Vacuole</keyword>
<proteinExistence type="inferred from homology"/>
<evidence type="ECO:0000256" key="6">
    <source>
        <dbReference type="ARBA" id="ARBA00022989"/>
    </source>
</evidence>
<feature type="transmembrane region" description="Helical" evidence="9">
    <location>
        <begin position="328"/>
        <end position="346"/>
    </location>
</feature>
<feature type="transmembrane region" description="Helical" evidence="9">
    <location>
        <begin position="507"/>
        <end position="527"/>
    </location>
</feature>
<organism evidence="11 12">
    <name type="scientific">Muriicola marianensis</name>
    <dbReference type="NCBI Taxonomy" id="1324801"/>
    <lineage>
        <taxon>Bacteria</taxon>
        <taxon>Pseudomonadati</taxon>
        <taxon>Bacteroidota</taxon>
        <taxon>Flavobacteriia</taxon>
        <taxon>Flavobacteriales</taxon>
        <taxon>Flavobacteriaceae</taxon>
        <taxon>Muriicola</taxon>
    </lineage>
</organism>
<evidence type="ECO:0000256" key="2">
    <source>
        <dbReference type="ARBA" id="ARBA00004128"/>
    </source>
</evidence>
<dbReference type="Proteomes" id="UP000625780">
    <property type="component" value="Unassembled WGS sequence"/>
</dbReference>
<feature type="transmembrane region" description="Helical" evidence="9">
    <location>
        <begin position="427"/>
        <end position="447"/>
    </location>
</feature>
<evidence type="ECO:0000256" key="1">
    <source>
        <dbReference type="ARBA" id="ARBA00003273"/>
    </source>
</evidence>
<keyword evidence="9" id="KW-0812">Transmembrane</keyword>
<dbReference type="RefSeq" id="WP_188369916.1">
    <property type="nucleotide sequence ID" value="NZ_BMFH01000001.1"/>
</dbReference>
<evidence type="ECO:0000256" key="5">
    <source>
        <dbReference type="ARBA" id="ARBA00022554"/>
    </source>
</evidence>
<name>A0ABQ1QW57_9FLAO</name>
<feature type="transmembrane region" description="Helical" evidence="9">
    <location>
        <begin position="453"/>
        <end position="472"/>
    </location>
</feature>
<dbReference type="InterPro" id="IPR045175">
    <property type="entry name" value="M28_fam"/>
</dbReference>
<comment type="similarity">
    <text evidence="3">Belongs to the peptidase M28 family.</text>
</comment>
<keyword evidence="9" id="KW-0472">Membrane</keyword>
<keyword evidence="11" id="KW-0378">Hydrolase</keyword>
<feature type="transmembrane region" description="Helical" evidence="9">
    <location>
        <begin position="358"/>
        <end position="383"/>
    </location>
</feature>
<keyword evidence="6 9" id="KW-1133">Transmembrane helix</keyword>
<dbReference type="InterPro" id="IPR007484">
    <property type="entry name" value="Peptidase_M28"/>
</dbReference>